<feature type="region of interest" description="Disordered" evidence="10">
    <location>
        <begin position="242"/>
        <end position="314"/>
    </location>
</feature>
<dbReference type="GO" id="GO:0006281">
    <property type="term" value="P:DNA repair"/>
    <property type="evidence" value="ECO:0007669"/>
    <property type="project" value="UniProtKB-UniRule"/>
</dbReference>
<keyword evidence="9" id="KW-0227">DNA damage</keyword>
<evidence type="ECO:0000256" key="9">
    <source>
        <dbReference type="RuleBase" id="RU368022"/>
    </source>
</evidence>
<dbReference type="PANTHER" id="PTHR13476">
    <property type="entry name" value="CHROMATIN MODIFICATION-RELATED PROTEIN MEAF6"/>
    <property type="match status" value="1"/>
</dbReference>
<proteinExistence type="inferred from homology"/>
<evidence type="ECO:0000313" key="11">
    <source>
        <dbReference type="EMBL" id="KDQ62461.1"/>
    </source>
</evidence>
<comment type="subunit">
    <text evidence="9">Component of the NuA4 histone acetyltransferase complex.</text>
</comment>
<keyword evidence="6" id="KW-0175">Coiled coil</keyword>
<evidence type="ECO:0000256" key="3">
    <source>
        <dbReference type="ARBA" id="ARBA00018504"/>
    </source>
</evidence>
<keyword evidence="7 9" id="KW-0804">Transcription</keyword>
<dbReference type="GO" id="GO:0006325">
    <property type="term" value="P:chromatin organization"/>
    <property type="evidence" value="ECO:0007669"/>
    <property type="project" value="UniProtKB-KW"/>
</dbReference>
<dbReference type="EMBL" id="KL197711">
    <property type="protein sequence ID" value="KDQ62461.1"/>
    <property type="molecule type" value="Genomic_DNA"/>
</dbReference>
<comment type="function">
    <text evidence="9">Component of the NuA4 histone acetyltransferase complex which is involved in transcriptional activation of selected genes principally by acetylation of nucleosomal histone H4 and H2A. The NuA4 complex is also involved in DNA repair.</text>
</comment>
<dbReference type="Pfam" id="PF09340">
    <property type="entry name" value="NuA4"/>
    <property type="match status" value="1"/>
</dbReference>
<comment type="subcellular location">
    <subcellularLocation>
        <location evidence="1 9">Nucleus</location>
    </subcellularLocation>
</comment>
<evidence type="ECO:0000256" key="2">
    <source>
        <dbReference type="ARBA" id="ARBA00010916"/>
    </source>
</evidence>
<protein>
    <recommendedName>
        <fullName evidence="3 9">Chromatin modification-related protein EAF6</fullName>
    </recommendedName>
</protein>
<feature type="compositionally biased region" description="Low complexity" evidence="10">
    <location>
        <begin position="242"/>
        <end position="261"/>
    </location>
</feature>
<evidence type="ECO:0000256" key="4">
    <source>
        <dbReference type="ARBA" id="ARBA00022853"/>
    </source>
</evidence>
<dbReference type="InterPro" id="IPR015418">
    <property type="entry name" value="Eaf6"/>
</dbReference>
<evidence type="ECO:0000256" key="1">
    <source>
        <dbReference type="ARBA" id="ARBA00004123"/>
    </source>
</evidence>
<keyword evidence="4 9" id="KW-0156">Chromatin regulator</keyword>
<dbReference type="Proteomes" id="UP000027265">
    <property type="component" value="Unassembled WGS sequence"/>
</dbReference>
<keyword evidence="5 9" id="KW-0805">Transcription regulation</keyword>
<evidence type="ECO:0000256" key="7">
    <source>
        <dbReference type="ARBA" id="ARBA00023163"/>
    </source>
</evidence>
<comment type="similarity">
    <text evidence="2 9">Belongs to the EAF6 family.</text>
</comment>
<keyword evidence="8 9" id="KW-0539">Nucleus</keyword>
<accession>A0A067QIP7</accession>
<name>A0A067QIP7_9AGAM</name>
<dbReference type="STRING" id="933084.A0A067QIP7"/>
<keyword evidence="9" id="KW-0234">DNA repair</keyword>
<evidence type="ECO:0000256" key="6">
    <source>
        <dbReference type="ARBA" id="ARBA00023054"/>
    </source>
</evidence>
<dbReference type="GO" id="GO:0035267">
    <property type="term" value="C:NuA4 histone acetyltransferase complex"/>
    <property type="evidence" value="ECO:0007669"/>
    <property type="project" value="UniProtKB-UniRule"/>
</dbReference>
<evidence type="ECO:0000256" key="10">
    <source>
        <dbReference type="SAM" id="MobiDB-lite"/>
    </source>
</evidence>
<evidence type="ECO:0000256" key="8">
    <source>
        <dbReference type="ARBA" id="ARBA00023242"/>
    </source>
</evidence>
<dbReference type="OrthoDB" id="440324at2759"/>
<dbReference type="AlphaFoldDB" id="A0A067QIP7"/>
<dbReference type="HOGENOM" id="CLU_885849_0_0_1"/>
<feature type="compositionally biased region" description="Basic residues" evidence="10">
    <location>
        <begin position="303"/>
        <end position="314"/>
    </location>
</feature>
<keyword evidence="12" id="KW-1185">Reference proteome</keyword>
<dbReference type="InParanoid" id="A0A067QIP7"/>
<evidence type="ECO:0000313" key="12">
    <source>
        <dbReference type="Proteomes" id="UP000027265"/>
    </source>
</evidence>
<sequence>MGIVEITSGTLAGSATNIAARIGGLRASGASWTMMRHFARQLMTEYLIGTESLDVLWDITPVFFDNGCGSVVVPIGVANWRTFVYALYLPRVLSRLLVLVYPVNHILTAKQCQPKTAEERTRYDNAIKELIRVLTKKCAVDKALAKIEVKIYNDETTYLTETAAGSGGNTIQGFIGCLRARGPRRTKYEVNESDRIFSLNSLTYQKSLELTQQEDPSFSPLILRHPSHHPSTPMTISLLVAPPSKLPPSSLSSSEMSAAQAKKLRDREYQRRKRAVAGGQSAGTVSGDEEGSVVSASGSTGRRPGKRMRMMTDD</sequence>
<dbReference type="GO" id="GO:0005634">
    <property type="term" value="C:nucleus"/>
    <property type="evidence" value="ECO:0007669"/>
    <property type="project" value="UniProtKB-SubCell"/>
</dbReference>
<evidence type="ECO:0000256" key="5">
    <source>
        <dbReference type="ARBA" id="ARBA00023015"/>
    </source>
</evidence>
<organism evidence="11 12">
    <name type="scientific">Jaapia argillacea MUCL 33604</name>
    <dbReference type="NCBI Taxonomy" id="933084"/>
    <lineage>
        <taxon>Eukaryota</taxon>
        <taxon>Fungi</taxon>
        <taxon>Dikarya</taxon>
        <taxon>Basidiomycota</taxon>
        <taxon>Agaricomycotina</taxon>
        <taxon>Agaricomycetes</taxon>
        <taxon>Agaricomycetidae</taxon>
        <taxon>Jaapiales</taxon>
        <taxon>Jaapiaceae</taxon>
        <taxon>Jaapia</taxon>
    </lineage>
</organism>
<gene>
    <name evidence="11" type="ORF">JAAARDRAFT_189784</name>
</gene>
<reference evidence="12" key="1">
    <citation type="journal article" date="2014" name="Proc. Natl. Acad. Sci. U.S.A.">
        <title>Extensive sampling of basidiomycete genomes demonstrates inadequacy of the white-rot/brown-rot paradigm for wood decay fungi.</title>
        <authorList>
            <person name="Riley R."/>
            <person name="Salamov A.A."/>
            <person name="Brown D.W."/>
            <person name="Nagy L.G."/>
            <person name="Floudas D."/>
            <person name="Held B.W."/>
            <person name="Levasseur A."/>
            <person name="Lombard V."/>
            <person name="Morin E."/>
            <person name="Otillar R."/>
            <person name="Lindquist E.A."/>
            <person name="Sun H."/>
            <person name="LaButti K.M."/>
            <person name="Schmutz J."/>
            <person name="Jabbour D."/>
            <person name="Luo H."/>
            <person name="Baker S.E."/>
            <person name="Pisabarro A.G."/>
            <person name="Walton J.D."/>
            <person name="Blanchette R.A."/>
            <person name="Henrissat B."/>
            <person name="Martin F."/>
            <person name="Cullen D."/>
            <person name="Hibbett D.S."/>
            <person name="Grigoriev I.V."/>
        </authorList>
    </citation>
    <scope>NUCLEOTIDE SEQUENCE [LARGE SCALE GENOMIC DNA]</scope>
    <source>
        <strain evidence="12">MUCL 33604</strain>
    </source>
</reference>